<dbReference type="InterPro" id="IPR039538">
    <property type="entry name" value="BetI_C"/>
</dbReference>
<dbReference type="Gene3D" id="1.10.357.10">
    <property type="entry name" value="Tetracycline Repressor, domain 2"/>
    <property type="match status" value="1"/>
</dbReference>
<sequence>MARLSRISEIRRRELRHAAYCVLQTEGVAGTTLEKVAAYAGASKGIVLHYFRNKEELFEHAMREANGALRLAVVKRLRDARGPRERVMAIILGNFEEEFFKPSISHAWLSLCAEVPREPQLARLQKVFHARMRSNLLSALQQLMAREEAEELALGISALIDGLWLRMGLEPGSVTRESALKQTQLYLDQQLKRQT</sequence>
<dbReference type="RefSeq" id="WP_229572950.1">
    <property type="nucleotide sequence ID" value="NZ_CP128477.1"/>
</dbReference>
<dbReference type="Pfam" id="PF13977">
    <property type="entry name" value="TetR_C_6"/>
    <property type="match status" value="1"/>
</dbReference>
<dbReference type="InterPro" id="IPR001647">
    <property type="entry name" value="HTH_TetR"/>
</dbReference>
<gene>
    <name evidence="7 10" type="primary">betI</name>
    <name evidence="10" type="ORF">MKJ03_04145</name>
</gene>
<evidence type="ECO:0000256" key="1">
    <source>
        <dbReference type="ARBA" id="ARBA00004719"/>
    </source>
</evidence>
<dbReference type="PANTHER" id="PTHR47506:SF1">
    <property type="entry name" value="HTH-TYPE TRANSCRIPTIONAL REGULATOR YJDC"/>
    <property type="match status" value="1"/>
</dbReference>
<dbReference type="PANTHER" id="PTHR47506">
    <property type="entry name" value="TRANSCRIPTIONAL REGULATORY PROTEIN"/>
    <property type="match status" value="1"/>
</dbReference>
<protein>
    <recommendedName>
        <fullName evidence="7">HTH-type transcriptional regulator BetI</fullName>
    </recommendedName>
</protein>
<keyword evidence="10" id="KW-0614">Plasmid</keyword>
<dbReference type="SUPFAM" id="SSF48498">
    <property type="entry name" value="Tetracyclin repressor-like, C-terminal domain"/>
    <property type="match status" value="1"/>
</dbReference>
<dbReference type="EMBL" id="JALAYX010000001">
    <property type="protein sequence ID" value="MCJ8237506.1"/>
    <property type="molecule type" value="Genomic_DNA"/>
</dbReference>
<dbReference type="PROSITE" id="PS50977">
    <property type="entry name" value="HTH_TETR_2"/>
    <property type="match status" value="1"/>
</dbReference>
<evidence type="ECO:0000256" key="6">
    <source>
        <dbReference type="ARBA" id="ARBA00024936"/>
    </source>
</evidence>
<evidence type="ECO:0000259" key="9">
    <source>
        <dbReference type="PROSITE" id="PS50977"/>
    </source>
</evidence>
<dbReference type="NCBIfam" id="NF001978">
    <property type="entry name" value="PRK00767.1"/>
    <property type="match status" value="1"/>
</dbReference>
<geneLocation type="plasmid" evidence="10">
    <name>unnamed</name>
</geneLocation>
<dbReference type="InterPro" id="IPR009057">
    <property type="entry name" value="Homeodomain-like_sf"/>
</dbReference>
<evidence type="ECO:0000313" key="10">
    <source>
        <dbReference type="EMBL" id="MCJ8237506.1"/>
    </source>
</evidence>
<evidence type="ECO:0000256" key="8">
    <source>
        <dbReference type="PROSITE-ProRule" id="PRU00335"/>
    </source>
</evidence>
<keyword evidence="5 7" id="KW-0804">Transcription</keyword>
<comment type="function">
    <text evidence="7">Repressor involved in choline regulation of the bet genes.</text>
</comment>
<feature type="DNA-binding region" description="H-T-H motif" evidence="7 8">
    <location>
        <begin position="32"/>
        <end position="51"/>
    </location>
</feature>
<proteinExistence type="inferred from homology"/>
<evidence type="ECO:0000313" key="11">
    <source>
        <dbReference type="Proteomes" id="UP001522662"/>
    </source>
</evidence>
<evidence type="ECO:0000256" key="4">
    <source>
        <dbReference type="ARBA" id="ARBA00023125"/>
    </source>
</evidence>
<reference evidence="10 11" key="1">
    <citation type="submission" date="2022-03" db="EMBL/GenBank/DDBJ databases">
        <title>Rhizobium SSM4.3 sp. nov., isolated from Sediment (Gouqi Island).</title>
        <authorList>
            <person name="Chen G."/>
        </authorList>
    </citation>
    <scope>NUCLEOTIDE SEQUENCE [LARGE SCALE GENOMIC DNA]</scope>
    <source>
        <strain evidence="10 11">SSM4.3</strain>
        <plasmid evidence="10">unnamed</plasmid>
    </source>
</reference>
<dbReference type="SUPFAM" id="SSF46689">
    <property type="entry name" value="Homeodomain-like"/>
    <property type="match status" value="1"/>
</dbReference>
<keyword evidence="4 7" id="KW-0238">DNA-binding</keyword>
<evidence type="ECO:0000256" key="5">
    <source>
        <dbReference type="ARBA" id="ARBA00023163"/>
    </source>
</evidence>
<comment type="function">
    <text evidence="6">Repressor involved in the biosynthesis of the osmoprotectant glycine betaine. It represses transcription of the choline transporter BetT and the genes of BetAB involved in the synthesis of glycine betaine.</text>
</comment>
<organism evidence="10 11">
    <name type="scientific">Peteryoungia algae</name>
    <dbReference type="NCBI Taxonomy" id="2919917"/>
    <lineage>
        <taxon>Bacteria</taxon>
        <taxon>Pseudomonadati</taxon>
        <taxon>Pseudomonadota</taxon>
        <taxon>Alphaproteobacteria</taxon>
        <taxon>Hyphomicrobiales</taxon>
        <taxon>Rhizobiaceae</taxon>
        <taxon>Peteryoungia</taxon>
    </lineage>
</organism>
<dbReference type="InterPro" id="IPR036271">
    <property type="entry name" value="Tet_transcr_reg_TetR-rel_C_sf"/>
</dbReference>
<evidence type="ECO:0000256" key="2">
    <source>
        <dbReference type="ARBA" id="ARBA00022491"/>
    </source>
</evidence>
<evidence type="ECO:0000256" key="3">
    <source>
        <dbReference type="ARBA" id="ARBA00023015"/>
    </source>
</evidence>
<accession>A0ABT0CWG8</accession>
<dbReference type="Proteomes" id="UP001522662">
    <property type="component" value="Unassembled WGS sequence"/>
</dbReference>
<keyword evidence="2 7" id="KW-0678">Repressor</keyword>
<comment type="pathway">
    <text evidence="1 7">Amine and polyamine biosynthesis; betaine biosynthesis via choline pathway [regulation].</text>
</comment>
<keyword evidence="3 7" id="KW-0805">Transcription regulation</keyword>
<feature type="domain" description="HTH tetR-type" evidence="9">
    <location>
        <begin position="9"/>
        <end position="69"/>
    </location>
</feature>
<dbReference type="HAMAP" id="MF_00768">
    <property type="entry name" value="HTH_type_BetI"/>
    <property type="match status" value="1"/>
</dbReference>
<name>A0ABT0CWG8_9HYPH</name>
<evidence type="ECO:0000256" key="7">
    <source>
        <dbReference type="HAMAP-Rule" id="MF_00768"/>
    </source>
</evidence>
<dbReference type="NCBIfam" id="TIGR03384">
    <property type="entry name" value="betaine_BetI"/>
    <property type="match status" value="1"/>
</dbReference>
<comment type="caution">
    <text evidence="10">The sequence shown here is derived from an EMBL/GenBank/DDBJ whole genome shotgun (WGS) entry which is preliminary data.</text>
</comment>
<dbReference type="InterPro" id="IPR017757">
    <property type="entry name" value="Tscrpt_rep_BetI"/>
</dbReference>
<dbReference type="Pfam" id="PF00440">
    <property type="entry name" value="TetR_N"/>
    <property type="match status" value="1"/>
</dbReference>
<keyword evidence="11" id="KW-1185">Reference proteome</keyword>